<feature type="region of interest" description="Disordered" evidence="1">
    <location>
        <begin position="344"/>
        <end position="368"/>
    </location>
</feature>
<gene>
    <name evidence="2" type="ORF">BT62DRAFT_952119</name>
</gene>
<dbReference type="InterPro" id="IPR014848">
    <property type="entry name" value="Rgp1"/>
</dbReference>
<dbReference type="OrthoDB" id="1918at2759"/>
<protein>
    <submittedName>
        <fullName evidence="2">Rgp1-domain-containing protein</fullName>
    </submittedName>
</protein>
<name>A0A9P7VNC3_9AGAR</name>
<accession>A0A9P7VNC3</accession>
<dbReference type="AlphaFoldDB" id="A0A9P7VNC3"/>
<feature type="compositionally biased region" description="Polar residues" evidence="1">
    <location>
        <begin position="161"/>
        <end position="175"/>
    </location>
</feature>
<keyword evidence="3" id="KW-1185">Reference proteome</keyword>
<proteinExistence type="predicted"/>
<organism evidence="2 3">
    <name type="scientific">Guyanagaster necrorhizus</name>
    <dbReference type="NCBI Taxonomy" id="856835"/>
    <lineage>
        <taxon>Eukaryota</taxon>
        <taxon>Fungi</taxon>
        <taxon>Dikarya</taxon>
        <taxon>Basidiomycota</taxon>
        <taxon>Agaricomycotina</taxon>
        <taxon>Agaricomycetes</taxon>
        <taxon>Agaricomycetidae</taxon>
        <taxon>Agaricales</taxon>
        <taxon>Marasmiineae</taxon>
        <taxon>Physalacriaceae</taxon>
        <taxon>Guyanagaster</taxon>
    </lineage>
</organism>
<dbReference type="Proteomes" id="UP000812287">
    <property type="component" value="Unassembled WGS sequence"/>
</dbReference>
<evidence type="ECO:0000256" key="1">
    <source>
        <dbReference type="SAM" id="MobiDB-lite"/>
    </source>
</evidence>
<dbReference type="EMBL" id="MU250540">
    <property type="protein sequence ID" value="KAG7444358.1"/>
    <property type="molecule type" value="Genomic_DNA"/>
</dbReference>
<sequence length="882" mass="95407">MTTSSNEPDAALRITVTPSQSSYFAGEPFAVTITFTNTHSPEAPVQPRSASHTHKRGAHSISSAPISRPPTSPGTRTPNSFVPKRPRRGDVLPSRKGLIGQKIEPRGSDTLPDLIEQRRKRLLAKSLSVAIAPHELEDELADIPRSVSFLQRGFDDGPYINPTSPNVSSPLSRSDTLPLAANHPHARKDSLLDGQLSLREMTSPTSVSSPYTPTSSTSTFSLILDPIIESTSMTHPTPSVSSPRIETASSHFPSNAVHAYPSSYRSSRCPAQIGLGQPPPDTRLRIPPRTAFSSTFPQTNTELILYSYVQLTGSLMITTTPISLEQTHTLNSLRSSLLKRPVVGGGSMDITSSQNLRPRNRRTHSRSSSISSGILSLLSPSLSTPYFPSTPGLSSGSLHSARTPTSSSSFPPSSWMGFSPIEDVDPDVPLPIIEIQPVMLAVDLSLLPGESRTYTYTVSLPSNLPPTFRGRSFKFSYELAVGTCRAGNTSSNSISRVMKVPIRMYNNVQVGRAPRPYDLLWPVKTRVDISGSVTEDTLLQKKEKTSTGSLEEVKSYARHLLLSIPDPNTNDARIQVPPETVGEGRGWRRHYSHSEEDSGGLTGCREAVEILTRIPKKASYDVTKDGVKVAVLTFTKSAYRLGETIQGVVELNERTSRSRVLQMSAMLETQEQLPSSVAGPSNSRHSRRVHAEHHSSFTLSTLRTTFSLDIPSDGSPAFQISIGDDFSAKPGGLEWKVRLCLLVSIAAESSHAGSEGVRMKSLVRDGPDGEWGASWWATKSIAPMEKSIVPALPPQPQGWAAYLAASILGTGDSEYHDGDEEDVEVIDGIKAEPGGGVGIGVDFGGGREGWKDVKVETVECDVPVKVWPGNTAFKALDVVFTV</sequence>
<feature type="region of interest" description="Disordered" evidence="1">
    <location>
        <begin position="160"/>
        <end position="189"/>
    </location>
</feature>
<dbReference type="RefSeq" id="XP_043037858.1">
    <property type="nucleotide sequence ID" value="XM_043188219.1"/>
</dbReference>
<evidence type="ECO:0000313" key="2">
    <source>
        <dbReference type="EMBL" id="KAG7444358.1"/>
    </source>
</evidence>
<evidence type="ECO:0000313" key="3">
    <source>
        <dbReference type="Proteomes" id="UP000812287"/>
    </source>
</evidence>
<dbReference type="GeneID" id="66110516"/>
<dbReference type="PANTHER" id="PTHR12507">
    <property type="entry name" value="REDUCED GROWTH PHENOTYPE 1 RGP1, YEAST -RELATED"/>
    <property type="match status" value="1"/>
</dbReference>
<comment type="caution">
    <text evidence="2">The sequence shown here is derived from an EMBL/GenBank/DDBJ whole genome shotgun (WGS) entry which is preliminary data.</text>
</comment>
<reference evidence="2" key="1">
    <citation type="submission" date="2020-11" db="EMBL/GenBank/DDBJ databases">
        <title>Adaptations for nitrogen fixation in a non-lichenized fungal sporocarp promotes dispersal by wood-feeding termites.</title>
        <authorList>
            <consortium name="DOE Joint Genome Institute"/>
            <person name="Koch R.A."/>
            <person name="Yoon G."/>
            <person name="Arayal U."/>
            <person name="Lail K."/>
            <person name="Amirebrahimi M."/>
            <person name="Labutti K."/>
            <person name="Lipzen A."/>
            <person name="Riley R."/>
            <person name="Barry K."/>
            <person name="Henrissat B."/>
            <person name="Grigoriev I.V."/>
            <person name="Herr J.R."/>
            <person name="Aime M.C."/>
        </authorList>
    </citation>
    <scope>NUCLEOTIDE SEQUENCE</scope>
    <source>
        <strain evidence="2">MCA 3950</strain>
    </source>
</reference>
<feature type="region of interest" description="Disordered" evidence="1">
    <location>
        <begin position="393"/>
        <end position="412"/>
    </location>
</feature>
<feature type="region of interest" description="Disordered" evidence="1">
    <location>
        <begin position="580"/>
        <end position="600"/>
    </location>
</feature>
<dbReference type="Pfam" id="PF08737">
    <property type="entry name" value="Rgp1"/>
    <property type="match status" value="1"/>
</dbReference>
<feature type="region of interest" description="Disordered" evidence="1">
    <location>
        <begin position="37"/>
        <end position="95"/>
    </location>
</feature>